<evidence type="ECO:0000256" key="1">
    <source>
        <dbReference type="ARBA" id="ARBA00000552"/>
    </source>
</evidence>
<gene>
    <name evidence="5" type="ORF">JCM15548_12447</name>
</gene>
<dbReference type="EMBL" id="BAZW01000019">
    <property type="protein sequence ID" value="GAO30192.1"/>
    <property type="molecule type" value="Genomic_DNA"/>
</dbReference>
<evidence type="ECO:0000313" key="6">
    <source>
        <dbReference type="Proteomes" id="UP000032900"/>
    </source>
</evidence>
<reference evidence="5 6" key="1">
    <citation type="journal article" date="2015" name="Microbes Environ.">
        <title>Distribution and evolution of nitrogen fixation genes in the phylum bacteroidetes.</title>
        <authorList>
            <person name="Inoue J."/>
            <person name="Oshima K."/>
            <person name="Suda W."/>
            <person name="Sakamoto M."/>
            <person name="Iino T."/>
            <person name="Noda S."/>
            <person name="Hongoh Y."/>
            <person name="Hattori M."/>
            <person name="Ohkuma M."/>
        </authorList>
    </citation>
    <scope>NUCLEOTIDE SEQUENCE [LARGE SCALE GENOMIC DNA]</scope>
    <source>
        <strain evidence="5">JCM 15548</strain>
    </source>
</reference>
<dbReference type="PANTHER" id="PTHR38461">
    <property type="entry name" value="4-DEOXY-L-THREO-5-HEXOSULOSE-URONATE KETOL-ISOMERASE"/>
    <property type="match status" value="1"/>
</dbReference>
<evidence type="ECO:0000313" key="5">
    <source>
        <dbReference type="EMBL" id="GAO30192.1"/>
    </source>
</evidence>
<keyword evidence="5" id="KW-0413">Isomerase</keyword>
<comment type="caution">
    <text evidence="5">The sequence shown here is derived from an EMBL/GenBank/DDBJ whole genome shotgun (WGS) entry which is preliminary data.</text>
</comment>
<name>A0A0E9LX84_9BACT</name>
<keyword evidence="6" id="KW-1185">Reference proteome</keyword>
<dbReference type="SUPFAM" id="SSF51182">
    <property type="entry name" value="RmlC-like cupins"/>
    <property type="match status" value="1"/>
</dbReference>
<proteinExistence type="inferred from homology"/>
<comment type="catalytic activity">
    <reaction evidence="1">
        <text>5-dehydro-4-deoxy-D-glucuronate = 3-deoxy-D-glycero-2,5-hexodiulosonate</text>
        <dbReference type="Rhea" id="RHEA:23896"/>
        <dbReference type="ChEBI" id="CHEBI:17117"/>
        <dbReference type="ChEBI" id="CHEBI:29071"/>
        <dbReference type="EC" id="5.3.1.17"/>
    </reaction>
</comment>
<dbReference type="InterPro" id="IPR011051">
    <property type="entry name" value="RmlC_Cupin_sf"/>
</dbReference>
<protein>
    <recommendedName>
        <fullName evidence="3">5-dehydro-4-deoxy-D-glucuronate isomerase</fullName>
        <ecNumber evidence="3">5.3.1.17</ecNumber>
    </recommendedName>
</protein>
<dbReference type="GO" id="GO:0019698">
    <property type="term" value="P:D-galacturonate catabolic process"/>
    <property type="evidence" value="ECO:0007669"/>
    <property type="project" value="TreeGrafter"/>
</dbReference>
<evidence type="ECO:0000256" key="3">
    <source>
        <dbReference type="ARBA" id="ARBA00012547"/>
    </source>
</evidence>
<dbReference type="AlphaFoldDB" id="A0A0E9LX84"/>
<organism evidence="5 6">
    <name type="scientific">Geofilum rubicundum JCM 15548</name>
    <dbReference type="NCBI Taxonomy" id="1236989"/>
    <lineage>
        <taxon>Bacteria</taxon>
        <taxon>Pseudomonadati</taxon>
        <taxon>Bacteroidota</taxon>
        <taxon>Bacteroidia</taxon>
        <taxon>Marinilabiliales</taxon>
        <taxon>Marinilabiliaceae</taxon>
        <taxon>Geofilum</taxon>
    </lineage>
</organism>
<dbReference type="Proteomes" id="UP000032900">
    <property type="component" value="Unassembled WGS sequence"/>
</dbReference>
<dbReference type="InterPro" id="IPR014710">
    <property type="entry name" value="RmlC-like_jellyroll"/>
</dbReference>
<dbReference type="InterPro" id="IPR007045">
    <property type="entry name" value="KduI"/>
</dbReference>
<dbReference type="GO" id="GO:0046872">
    <property type="term" value="F:metal ion binding"/>
    <property type="evidence" value="ECO:0007669"/>
    <property type="project" value="TreeGrafter"/>
</dbReference>
<sequence length="142" mass="16669">MMDWELRYAAHPADAKSYDTDRLRNDFLVEDLFRKGKVKMVYSMYDRLIVGGAMPGKEGSAIEPFEELKAEFFLQRREMGIINVGGPASLKRMERNINWATKRPFIWVVEIRTWCFSLKMKPSRPNFILIRPRPIKSSPIKK</sequence>
<evidence type="ECO:0000256" key="2">
    <source>
        <dbReference type="ARBA" id="ARBA00008086"/>
    </source>
</evidence>
<dbReference type="GO" id="GO:0008697">
    <property type="term" value="F:4-deoxy-L-threo-5-hexosulose-uronate ketol-isomerase activity"/>
    <property type="evidence" value="ECO:0007669"/>
    <property type="project" value="UniProtKB-EC"/>
</dbReference>
<dbReference type="GO" id="GO:0042840">
    <property type="term" value="P:D-glucuronate catabolic process"/>
    <property type="evidence" value="ECO:0007669"/>
    <property type="project" value="TreeGrafter"/>
</dbReference>
<keyword evidence="4" id="KW-0862">Zinc</keyword>
<accession>A0A0E9LX84</accession>
<evidence type="ECO:0000256" key="4">
    <source>
        <dbReference type="ARBA" id="ARBA00022833"/>
    </source>
</evidence>
<dbReference type="PANTHER" id="PTHR38461:SF1">
    <property type="entry name" value="4-DEOXY-L-THREO-5-HEXOSULOSE-URONATE KETOL-ISOMERASE"/>
    <property type="match status" value="1"/>
</dbReference>
<comment type="similarity">
    <text evidence="2">Belongs to the KduI family.</text>
</comment>
<dbReference type="EC" id="5.3.1.17" evidence="3"/>
<dbReference type="STRING" id="1236989.JCM15548_12447"/>
<dbReference type="GO" id="GO:0045490">
    <property type="term" value="P:pectin catabolic process"/>
    <property type="evidence" value="ECO:0007669"/>
    <property type="project" value="InterPro"/>
</dbReference>
<dbReference type="Gene3D" id="2.60.120.10">
    <property type="entry name" value="Jelly Rolls"/>
    <property type="match status" value="1"/>
</dbReference>